<organism evidence="1 2">
    <name type="scientific">Lindgomyces ingoldianus</name>
    <dbReference type="NCBI Taxonomy" id="673940"/>
    <lineage>
        <taxon>Eukaryota</taxon>
        <taxon>Fungi</taxon>
        <taxon>Dikarya</taxon>
        <taxon>Ascomycota</taxon>
        <taxon>Pezizomycotina</taxon>
        <taxon>Dothideomycetes</taxon>
        <taxon>Pleosporomycetidae</taxon>
        <taxon>Pleosporales</taxon>
        <taxon>Lindgomycetaceae</taxon>
        <taxon>Lindgomyces</taxon>
    </lineage>
</organism>
<dbReference type="Proteomes" id="UP000799755">
    <property type="component" value="Unassembled WGS sequence"/>
</dbReference>
<gene>
    <name evidence="1" type="ORF">BDR25DRAFT_361037</name>
</gene>
<sequence length="56" mass="6178">MRYESTQRHMGALYVGYQKTTELATGASRGQVEVGADTGAFRRIESGSEPIRGPFR</sequence>
<protein>
    <submittedName>
        <fullName evidence="1">Uncharacterized protein</fullName>
    </submittedName>
</protein>
<evidence type="ECO:0000313" key="2">
    <source>
        <dbReference type="Proteomes" id="UP000799755"/>
    </source>
</evidence>
<accession>A0ACB6QDZ2</accession>
<comment type="caution">
    <text evidence="1">The sequence shown here is derived from an EMBL/GenBank/DDBJ whole genome shotgun (WGS) entry which is preliminary data.</text>
</comment>
<keyword evidence="2" id="KW-1185">Reference proteome</keyword>
<name>A0ACB6QDZ2_9PLEO</name>
<evidence type="ECO:0000313" key="1">
    <source>
        <dbReference type="EMBL" id="KAF2465129.1"/>
    </source>
</evidence>
<reference evidence="1" key="1">
    <citation type="journal article" date="2020" name="Stud. Mycol.">
        <title>101 Dothideomycetes genomes: a test case for predicting lifestyles and emergence of pathogens.</title>
        <authorList>
            <person name="Haridas S."/>
            <person name="Albert R."/>
            <person name="Binder M."/>
            <person name="Bloem J."/>
            <person name="Labutti K."/>
            <person name="Salamov A."/>
            <person name="Andreopoulos B."/>
            <person name="Baker S."/>
            <person name="Barry K."/>
            <person name="Bills G."/>
            <person name="Bluhm B."/>
            <person name="Cannon C."/>
            <person name="Castanera R."/>
            <person name="Culley D."/>
            <person name="Daum C."/>
            <person name="Ezra D."/>
            <person name="Gonzalez J."/>
            <person name="Henrissat B."/>
            <person name="Kuo A."/>
            <person name="Liang C."/>
            <person name="Lipzen A."/>
            <person name="Lutzoni F."/>
            <person name="Magnuson J."/>
            <person name="Mondo S."/>
            <person name="Nolan M."/>
            <person name="Ohm R."/>
            <person name="Pangilinan J."/>
            <person name="Park H.-J."/>
            <person name="Ramirez L."/>
            <person name="Alfaro M."/>
            <person name="Sun H."/>
            <person name="Tritt A."/>
            <person name="Yoshinaga Y."/>
            <person name="Zwiers L.-H."/>
            <person name="Turgeon B."/>
            <person name="Goodwin S."/>
            <person name="Spatafora J."/>
            <person name="Crous P."/>
            <person name="Grigoriev I."/>
        </authorList>
    </citation>
    <scope>NUCLEOTIDE SEQUENCE</scope>
    <source>
        <strain evidence="1">ATCC 200398</strain>
    </source>
</reference>
<proteinExistence type="predicted"/>
<dbReference type="EMBL" id="MU003532">
    <property type="protein sequence ID" value="KAF2465129.1"/>
    <property type="molecule type" value="Genomic_DNA"/>
</dbReference>